<organism evidence="3 4">
    <name type="scientific">Candidatus Campylobacter infans</name>
    <dbReference type="NCBI Taxonomy" id="2561898"/>
    <lineage>
        <taxon>Bacteria</taxon>
        <taxon>Pseudomonadati</taxon>
        <taxon>Campylobacterota</taxon>
        <taxon>Epsilonproteobacteria</taxon>
        <taxon>Campylobacterales</taxon>
        <taxon>Campylobacteraceae</taxon>
        <taxon>Campylobacter</taxon>
    </lineage>
</organism>
<dbReference type="Proteomes" id="UP000509414">
    <property type="component" value="Chromosome"/>
</dbReference>
<dbReference type="KEGG" id="cinf:CINF_1675"/>
<accession>A0A7H9CLR4</accession>
<name>A0A7H9CLR4_9BACT</name>
<keyword evidence="1" id="KW-0175">Coiled coil</keyword>
<feature type="compositionally biased region" description="Basic and acidic residues" evidence="2">
    <location>
        <begin position="439"/>
        <end position="451"/>
    </location>
</feature>
<protein>
    <submittedName>
        <fullName evidence="3">Uncharacterized protein</fullName>
    </submittedName>
</protein>
<dbReference type="EMBL" id="CP049075">
    <property type="protein sequence ID" value="QLI06148.1"/>
    <property type="molecule type" value="Genomic_DNA"/>
</dbReference>
<feature type="region of interest" description="Disordered" evidence="2">
    <location>
        <begin position="439"/>
        <end position="462"/>
    </location>
</feature>
<feature type="compositionally biased region" description="Basic and acidic residues" evidence="2">
    <location>
        <begin position="32"/>
        <end position="43"/>
    </location>
</feature>
<feature type="coiled-coil region" evidence="1">
    <location>
        <begin position="360"/>
        <end position="394"/>
    </location>
</feature>
<dbReference type="AlphaFoldDB" id="A0A7H9CLR4"/>
<evidence type="ECO:0000313" key="3">
    <source>
        <dbReference type="EMBL" id="QLI06148.1"/>
    </source>
</evidence>
<evidence type="ECO:0000256" key="1">
    <source>
        <dbReference type="SAM" id="Coils"/>
    </source>
</evidence>
<evidence type="ECO:0000313" key="4">
    <source>
        <dbReference type="Proteomes" id="UP000509414"/>
    </source>
</evidence>
<reference evidence="3 4" key="1">
    <citation type="submission" date="2020-02" db="EMBL/GenBank/DDBJ databases">
        <title>Complete genome sequence of the novel Campylobacter species Candidatus Campylobacter infans.</title>
        <authorList>
            <person name="Duim B."/>
            <person name="Zomer A."/>
            <person name="van der Graaf L."/>
            <person name="Wagenaar J."/>
        </authorList>
    </citation>
    <scope>NUCLEOTIDE SEQUENCE [LARGE SCALE GENOMIC DNA]</scope>
    <source>
        <strain evidence="3 4">19S00001</strain>
    </source>
</reference>
<feature type="compositionally biased region" description="Low complexity" evidence="2">
    <location>
        <begin position="18"/>
        <end position="31"/>
    </location>
</feature>
<evidence type="ECO:0000256" key="2">
    <source>
        <dbReference type="SAM" id="MobiDB-lite"/>
    </source>
</evidence>
<feature type="region of interest" description="Disordered" evidence="2">
    <location>
        <begin position="1"/>
        <end position="43"/>
    </location>
</feature>
<feature type="compositionally biased region" description="Low complexity" evidence="2">
    <location>
        <begin position="452"/>
        <end position="462"/>
    </location>
</feature>
<feature type="region of interest" description="Disordered" evidence="2">
    <location>
        <begin position="233"/>
        <end position="273"/>
    </location>
</feature>
<proteinExistence type="predicted"/>
<dbReference type="RefSeq" id="WP_179975222.1">
    <property type="nucleotide sequence ID" value="NZ_CP049075.1"/>
</dbReference>
<gene>
    <name evidence="3" type="ORF">CINF_1675</name>
</gene>
<keyword evidence="4" id="KW-1185">Reference proteome</keyword>
<sequence>MAEELTQEQLAEWGYLAEQEQQENSQNQSKSNGEEKEQEKLEKEVIEFQKRSIALDTERMNYEKELEKTSTQKEREILEKKIKEVEIKQDVEDQNMYGHRTPAEMEKIIQILDNPNNNIGDLAEKRLEKIREHEEKKVQKAREEKIRQNLGQNNANLNEHARQAINTLGEKEQVDEQIKEKQAELDIMMSNKQKREFVKDRLDEVDTNENLKESMNILQEKEKIEEQIKAKEAEIEAHKNGKENEHGVENAQSDTEKLSAEQEDWNKRADELELQHEKELEALKDQQSKLEANFQKSIDNLMNSNGIESVITALQELDRSLEMMLKQGKEDSEAKDRQRQEKLELAFDSPNFKQAVGDLVKETYENRKKVKSGLNQMEKERANYAKMKDSYDKQVKKGLDYQGYEKLRKMMGDIEKDTPNFKEAYPKFYQKVNKTLDEAKDKILNKDKKQEQGQGQDRGMQR</sequence>